<evidence type="ECO:0000313" key="3">
    <source>
        <dbReference type="EMBL" id="KIN08636.1"/>
    </source>
</evidence>
<reference evidence="4" key="2">
    <citation type="submission" date="2015-01" db="EMBL/GenBank/DDBJ databases">
        <title>Evolutionary Origins and Diversification of the Mycorrhizal Mutualists.</title>
        <authorList>
            <consortium name="DOE Joint Genome Institute"/>
            <consortium name="Mycorrhizal Genomics Consortium"/>
            <person name="Kohler A."/>
            <person name="Kuo A."/>
            <person name="Nagy L.G."/>
            <person name="Floudas D."/>
            <person name="Copeland A."/>
            <person name="Barry K.W."/>
            <person name="Cichocki N."/>
            <person name="Veneault-Fourrey C."/>
            <person name="LaButti K."/>
            <person name="Lindquist E.A."/>
            <person name="Lipzen A."/>
            <person name="Lundell T."/>
            <person name="Morin E."/>
            <person name="Murat C."/>
            <person name="Riley R."/>
            <person name="Ohm R."/>
            <person name="Sun H."/>
            <person name="Tunlid A."/>
            <person name="Henrissat B."/>
            <person name="Grigoriev I.V."/>
            <person name="Hibbett D.S."/>
            <person name="Martin F."/>
        </authorList>
    </citation>
    <scope>NUCLEOTIDE SEQUENCE [LARGE SCALE GENOMIC DNA]</scope>
    <source>
        <strain evidence="4">Zn</strain>
    </source>
</reference>
<dbReference type="HOGENOM" id="CLU_016785_0_1_1"/>
<evidence type="ECO:0000256" key="1">
    <source>
        <dbReference type="SAM" id="MobiDB-lite"/>
    </source>
</evidence>
<feature type="domain" description="JmjC" evidence="2">
    <location>
        <begin position="316"/>
        <end position="492"/>
    </location>
</feature>
<evidence type="ECO:0000313" key="4">
    <source>
        <dbReference type="Proteomes" id="UP000054321"/>
    </source>
</evidence>
<dbReference type="Pfam" id="PF13621">
    <property type="entry name" value="Cupin_8"/>
    <property type="match status" value="1"/>
</dbReference>
<dbReference type="PANTHER" id="PTHR12461:SF101">
    <property type="entry name" value="TRNA WYBUTOSINE-SYNTHESIZING PROTEIN 4"/>
    <property type="match status" value="1"/>
</dbReference>
<reference evidence="3 4" key="1">
    <citation type="submission" date="2014-04" db="EMBL/GenBank/DDBJ databases">
        <authorList>
            <consortium name="DOE Joint Genome Institute"/>
            <person name="Kuo A."/>
            <person name="Martino E."/>
            <person name="Perotto S."/>
            <person name="Kohler A."/>
            <person name="Nagy L.G."/>
            <person name="Floudas D."/>
            <person name="Copeland A."/>
            <person name="Barry K.W."/>
            <person name="Cichocki N."/>
            <person name="Veneault-Fourrey C."/>
            <person name="LaButti K."/>
            <person name="Lindquist E.A."/>
            <person name="Lipzen A."/>
            <person name="Lundell T."/>
            <person name="Morin E."/>
            <person name="Murat C."/>
            <person name="Sun H."/>
            <person name="Tunlid A."/>
            <person name="Henrissat B."/>
            <person name="Grigoriev I.V."/>
            <person name="Hibbett D.S."/>
            <person name="Martin F."/>
            <person name="Nordberg H.P."/>
            <person name="Cantor M.N."/>
            <person name="Hua S.X."/>
        </authorList>
    </citation>
    <scope>NUCLEOTIDE SEQUENCE [LARGE SCALE GENOMIC DNA]</scope>
    <source>
        <strain evidence="3 4">Zn</strain>
    </source>
</reference>
<dbReference type="EMBL" id="KN832870">
    <property type="protein sequence ID" value="KIN08636.1"/>
    <property type="molecule type" value="Genomic_DNA"/>
</dbReference>
<dbReference type="InterPro" id="IPR041667">
    <property type="entry name" value="Cupin_8"/>
</dbReference>
<proteinExistence type="predicted"/>
<dbReference type="PANTHER" id="PTHR12461">
    <property type="entry name" value="HYPOXIA-INDUCIBLE FACTOR 1 ALPHA INHIBITOR-RELATED"/>
    <property type="match status" value="1"/>
</dbReference>
<feature type="region of interest" description="Disordered" evidence="1">
    <location>
        <begin position="1"/>
        <end position="29"/>
    </location>
</feature>
<dbReference type="FunFam" id="2.60.120.650:FF:000046">
    <property type="entry name" value="JmjC domain-containing protein D"/>
    <property type="match status" value="1"/>
</dbReference>
<dbReference type="STRING" id="913774.A0A0C3HKA7"/>
<sequence length="492" mass="55984">MESKEHPTDLLSNSDSLPTPKRKIERGVDSPHRKLHRICFTGFCSTTRYDRLLSEDSNKELCTRKSDPIWPCGEDIISLLKQLCEIIRERKGDHAFAIKRCNDLIQIGYDKFYSFPYKDVPICWVELYRDASLLKFAAIAMTHVWEGKAQDSPDVPRMTESQLDDLVSAMDMALIMTGPPSEAKKAMMLNTAMELLQECHDDLQTSEEQKDTEHGIPRSPPISFAAFIAWMNRPLDPAIGPMPLIIHGLMEHWPALNERAWKDPEYLMKKTIGGRRLVPIETGKSYVDANFGQKIVTFKEFLHNNILNPSNQAERSYLAQHDLFSQIPSLRQDIAIPDFCYTPAPGPHPDSPFFEEHSKLPKLTEVLQNAWFGPAGTTTPLHTDPYHNFLAQVVGRKYVRLYAPCDSMKLYPRGMEGGINMSNTSRVDIGLLAGLDGSPSEIAAEAEKFPLAKNARYWECILEESQCLYIPIGWWHFVRSLSVSFSVSFWFN</sequence>
<dbReference type="InParanoid" id="A0A0C3HKA7"/>
<dbReference type="SMART" id="SM00558">
    <property type="entry name" value="JmjC"/>
    <property type="match status" value="1"/>
</dbReference>
<dbReference type="OrthoDB" id="47172at2759"/>
<protein>
    <recommendedName>
        <fullName evidence="2">JmjC domain-containing protein</fullName>
    </recommendedName>
</protein>
<keyword evidence="4" id="KW-1185">Reference proteome</keyword>
<dbReference type="SUPFAM" id="SSF51197">
    <property type="entry name" value="Clavaminate synthase-like"/>
    <property type="match status" value="1"/>
</dbReference>
<dbReference type="PROSITE" id="PS51184">
    <property type="entry name" value="JMJC"/>
    <property type="match status" value="1"/>
</dbReference>
<dbReference type="InterPro" id="IPR003347">
    <property type="entry name" value="JmjC_dom"/>
</dbReference>
<organism evidence="3 4">
    <name type="scientific">Oidiodendron maius (strain Zn)</name>
    <dbReference type="NCBI Taxonomy" id="913774"/>
    <lineage>
        <taxon>Eukaryota</taxon>
        <taxon>Fungi</taxon>
        <taxon>Dikarya</taxon>
        <taxon>Ascomycota</taxon>
        <taxon>Pezizomycotina</taxon>
        <taxon>Leotiomycetes</taxon>
        <taxon>Leotiomycetes incertae sedis</taxon>
        <taxon>Myxotrichaceae</taxon>
        <taxon>Oidiodendron</taxon>
    </lineage>
</organism>
<accession>A0A0C3HKA7</accession>
<name>A0A0C3HKA7_OIDMZ</name>
<gene>
    <name evidence="3" type="ORF">OIDMADRAFT_153164</name>
</gene>
<dbReference type="Proteomes" id="UP000054321">
    <property type="component" value="Unassembled WGS sequence"/>
</dbReference>
<dbReference type="AlphaFoldDB" id="A0A0C3HKA7"/>
<evidence type="ECO:0000259" key="2">
    <source>
        <dbReference type="PROSITE" id="PS51184"/>
    </source>
</evidence>
<dbReference type="Gene3D" id="2.60.120.650">
    <property type="entry name" value="Cupin"/>
    <property type="match status" value="1"/>
</dbReference>